<dbReference type="Proteomes" id="UP000575068">
    <property type="component" value="Unassembled WGS sequence"/>
</dbReference>
<keyword evidence="1" id="KW-1133">Transmembrane helix</keyword>
<organism evidence="2 3">
    <name type="scientific">Rhizorhapis suberifaciens</name>
    <name type="common">corky root of lettuce</name>
    <dbReference type="NCBI Taxonomy" id="13656"/>
    <lineage>
        <taxon>Bacteria</taxon>
        <taxon>Pseudomonadati</taxon>
        <taxon>Pseudomonadota</taxon>
        <taxon>Alphaproteobacteria</taxon>
        <taxon>Sphingomonadales</taxon>
        <taxon>Sphingomonadaceae</taxon>
        <taxon>Rhizorhapis</taxon>
    </lineage>
</organism>
<accession>A0A840HR57</accession>
<gene>
    <name evidence="2" type="ORF">HNQ99_000326</name>
</gene>
<keyword evidence="3" id="KW-1185">Reference proteome</keyword>
<name>A0A840HR57_9SPHN</name>
<evidence type="ECO:0000313" key="2">
    <source>
        <dbReference type="EMBL" id="MBB4640046.1"/>
    </source>
</evidence>
<proteinExistence type="predicted"/>
<protein>
    <submittedName>
        <fullName evidence="2">ElaB/YqjD/DUF883 family membrane-anchored ribosome-binding protein</fullName>
    </submittedName>
</protein>
<comment type="caution">
    <text evidence="2">The sequence shown here is derived from an EMBL/GenBank/DDBJ whole genome shotgun (WGS) entry which is preliminary data.</text>
</comment>
<keyword evidence="1" id="KW-0812">Transmembrane</keyword>
<dbReference type="EMBL" id="JACHOV010000001">
    <property type="protein sequence ID" value="MBB4640046.1"/>
    <property type="molecule type" value="Genomic_DNA"/>
</dbReference>
<feature type="transmembrane region" description="Helical" evidence="1">
    <location>
        <begin position="54"/>
        <end position="71"/>
    </location>
</feature>
<dbReference type="AlphaFoldDB" id="A0A840HR57"/>
<evidence type="ECO:0000256" key="1">
    <source>
        <dbReference type="SAM" id="Phobius"/>
    </source>
</evidence>
<keyword evidence="1" id="KW-0472">Membrane</keyword>
<evidence type="ECO:0000313" key="3">
    <source>
        <dbReference type="Proteomes" id="UP000575068"/>
    </source>
</evidence>
<reference evidence="2 3" key="1">
    <citation type="submission" date="2020-08" db="EMBL/GenBank/DDBJ databases">
        <title>Genomic Encyclopedia of Type Strains, Phase IV (KMG-IV): sequencing the most valuable type-strain genomes for metagenomic binning, comparative biology and taxonomic classification.</title>
        <authorList>
            <person name="Goeker M."/>
        </authorList>
    </citation>
    <scope>NUCLEOTIDE SEQUENCE [LARGE SCALE GENOMIC DNA]</scope>
    <source>
        <strain evidence="2 3">DSM 7465</strain>
    </source>
</reference>
<sequence length="165" mass="16833">MSNQLGDKFSRARDYASEKTAIARENAAVAYDASREAVEVAKERGTKMLQENPLAVVAGGLVVGALLGALLPKAAKGGGRAAAALTASLLAAKSAGATASDELVKAGGRIKDKIGDIDTEAAKAKLTELANVERAKEKISGLIEKAGDVVSSAGKSAAETLRRKD</sequence>
<dbReference type="RefSeq" id="WP_184473887.1">
    <property type="nucleotide sequence ID" value="NZ_JACHOV010000001.1"/>
</dbReference>